<keyword evidence="1" id="KW-0472">Membrane</keyword>
<sequence length="32" mass="3273">MSGGALTFMVLAWGVILAAVAVTLSSLLKHSK</sequence>
<comment type="caution">
    <text evidence="2">The sequence shown here is derived from an EMBL/GenBank/DDBJ whole genome shotgun (WGS) entry which is preliminary data.</text>
</comment>
<dbReference type="EMBL" id="LKHP01000007">
    <property type="protein sequence ID" value="KRQ86746.1"/>
    <property type="molecule type" value="Genomic_DNA"/>
</dbReference>
<accession>A0A0R3JUM6</accession>
<dbReference type="Proteomes" id="UP000052015">
    <property type="component" value="Unassembled WGS sequence"/>
</dbReference>
<keyword evidence="1" id="KW-0812">Transmembrane</keyword>
<name>A0A0R3JUM6_CALMK</name>
<gene>
    <name evidence="2" type="ORF">ABG79_01498</name>
</gene>
<reference evidence="2 3" key="1">
    <citation type="submission" date="2015-09" db="EMBL/GenBank/DDBJ databases">
        <title>Draft genome sequence of a Caloramator mitchellensis, a moderate thermophile from the Great Artesian Basin of Australia.</title>
        <authorList>
            <person name="Patel B.K."/>
        </authorList>
    </citation>
    <scope>NUCLEOTIDE SEQUENCE [LARGE SCALE GENOMIC DNA]</scope>
    <source>
        <strain evidence="2 3">VF08</strain>
    </source>
</reference>
<proteinExistence type="predicted"/>
<evidence type="ECO:0008006" key="4">
    <source>
        <dbReference type="Google" id="ProtNLM"/>
    </source>
</evidence>
<feature type="transmembrane region" description="Helical" evidence="1">
    <location>
        <begin position="6"/>
        <end position="28"/>
    </location>
</feature>
<keyword evidence="1" id="KW-1133">Transmembrane helix</keyword>
<evidence type="ECO:0000256" key="1">
    <source>
        <dbReference type="SAM" id="Phobius"/>
    </source>
</evidence>
<organism evidence="2 3">
    <name type="scientific">Caloramator mitchellensis</name>
    <dbReference type="NCBI Taxonomy" id="908809"/>
    <lineage>
        <taxon>Bacteria</taxon>
        <taxon>Bacillati</taxon>
        <taxon>Bacillota</taxon>
        <taxon>Clostridia</taxon>
        <taxon>Eubacteriales</taxon>
        <taxon>Clostridiaceae</taxon>
        <taxon>Caloramator</taxon>
    </lineage>
</organism>
<evidence type="ECO:0000313" key="3">
    <source>
        <dbReference type="Proteomes" id="UP000052015"/>
    </source>
</evidence>
<evidence type="ECO:0000313" key="2">
    <source>
        <dbReference type="EMBL" id="KRQ86746.1"/>
    </source>
</evidence>
<dbReference type="AlphaFoldDB" id="A0A0R3JUM6"/>
<protein>
    <recommendedName>
        <fullName evidence="4">MetS family NSS transporter small subunit</fullName>
    </recommendedName>
</protein>
<keyword evidence="3" id="KW-1185">Reference proteome</keyword>